<accession>A0A3N4IM39</accession>
<proteinExistence type="predicted"/>
<organism evidence="2 3">
    <name type="scientific">Ascobolus immersus RN42</name>
    <dbReference type="NCBI Taxonomy" id="1160509"/>
    <lineage>
        <taxon>Eukaryota</taxon>
        <taxon>Fungi</taxon>
        <taxon>Dikarya</taxon>
        <taxon>Ascomycota</taxon>
        <taxon>Pezizomycotina</taxon>
        <taxon>Pezizomycetes</taxon>
        <taxon>Pezizales</taxon>
        <taxon>Ascobolaceae</taxon>
        <taxon>Ascobolus</taxon>
    </lineage>
</organism>
<dbReference type="EMBL" id="ML119649">
    <property type="protein sequence ID" value="RPA86477.1"/>
    <property type="molecule type" value="Genomic_DNA"/>
</dbReference>
<dbReference type="Proteomes" id="UP000275078">
    <property type="component" value="Unassembled WGS sequence"/>
</dbReference>
<keyword evidence="1" id="KW-0472">Membrane</keyword>
<reference evidence="2 3" key="1">
    <citation type="journal article" date="2018" name="Nat. Ecol. Evol.">
        <title>Pezizomycetes genomes reveal the molecular basis of ectomycorrhizal truffle lifestyle.</title>
        <authorList>
            <person name="Murat C."/>
            <person name="Payen T."/>
            <person name="Noel B."/>
            <person name="Kuo A."/>
            <person name="Morin E."/>
            <person name="Chen J."/>
            <person name="Kohler A."/>
            <person name="Krizsan K."/>
            <person name="Balestrini R."/>
            <person name="Da Silva C."/>
            <person name="Montanini B."/>
            <person name="Hainaut M."/>
            <person name="Levati E."/>
            <person name="Barry K.W."/>
            <person name="Belfiori B."/>
            <person name="Cichocki N."/>
            <person name="Clum A."/>
            <person name="Dockter R.B."/>
            <person name="Fauchery L."/>
            <person name="Guy J."/>
            <person name="Iotti M."/>
            <person name="Le Tacon F."/>
            <person name="Lindquist E.A."/>
            <person name="Lipzen A."/>
            <person name="Malagnac F."/>
            <person name="Mello A."/>
            <person name="Molinier V."/>
            <person name="Miyauchi S."/>
            <person name="Poulain J."/>
            <person name="Riccioni C."/>
            <person name="Rubini A."/>
            <person name="Sitrit Y."/>
            <person name="Splivallo R."/>
            <person name="Traeger S."/>
            <person name="Wang M."/>
            <person name="Zifcakova L."/>
            <person name="Wipf D."/>
            <person name="Zambonelli A."/>
            <person name="Paolocci F."/>
            <person name="Nowrousian M."/>
            <person name="Ottonello S."/>
            <person name="Baldrian P."/>
            <person name="Spatafora J.W."/>
            <person name="Henrissat B."/>
            <person name="Nagy L.G."/>
            <person name="Aury J.M."/>
            <person name="Wincker P."/>
            <person name="Grigoriev I.V."/>
            <person name="Bonfante P."/>
            <person name="Martin F.M."/>
        </authorList>
    </citation>
    <scope>NUCLEOTIDE SEQUENCE [LARGE SCALE GENOMIC DNA]</scope>
    <source>
        <strain evidence="2 3">RN42</strain>
    </source>
</reference>
<keyword evidence="1" id="KW-0812">Transmembrane</keyword>
<feature type="transmembrane region" description="Helical" evidence="1">
    <location>
        <begin position="20"/>
        <end position="44"/>
    </location>
</feature>
<protein>
    <submittedName>
        <fullName evidence="2">Uncharacterized protein</fullName>
    </submittedName>
</protein>
<keyword evidence="1" id="KW-1133">Transmembrane helix</keyword>
<sequence length="78" mass="8691">MLTIYISLFSSGIPFCKFMIAAGGLASFFYSVKVFLFVEAVIHYDRTELALIRRFGIGVVVMGMGKYTSGTGPLHWLF</sequence>
<dbReference type="AlphaFoldDB" id="A0A3N4IM39"/>
<gene>
    <name evidence="2" type="ORF">BJ508DRAFT_134334</name>
</gene>
<evidence type="ECO:0000313" key="2">
    <source>
        <dbReference type="EMBL" id="RPA86477.1"/>
    </source>
</evidence>
<evidence type="ECO:0000256" key="1">
    <source>
        <dbReference type="SAM" id="Phobius"/>
    </source>
</evidence>
<evidence type="ECO:0000313" key="3">
    <source>
        <dbReference type="Proteomes" id="UP000275078"/>
    </source>
</evidence>
<name>A0A3N4IM39_ASCIM</name>
<keyword evidence="3" id="KW-1185">Reference proteome</keyword>